<evidence type="ECO:0008006" key="4">
    <source>
        <dbReference type="Google" id="ProtNLM"/>
    </source>
</evidence>
<name>A0A1V1PDK3_9BACT</name>
<evidence type="ECO:0000313" key="2">
    <source>
        <dbReference type="EMBL" id="ETR72967.1"/>
    </source>
</evidence>
<dbReference type="Gene3D" id="2.60.120.200">
    <property type="match status" value="1"/>
</dbReference>
<evidence type="ECO:0000313" key="3">
    <source>
        <dbReference type="Proteomes" id="UP000189670"/>
    </source>
</evidence>
<proteinExistence type="predicted"/>
<accession>A0A1V1PDK3</accession>
<keyword evidence="1" id="KW-0732">Signal</keyword>
<feature type="chain" id="PRO_5010721153" description="LamG-like jellyroll fold domain-containing protein" evidence="1">
    <location>
        <begin position="22"/>
        <end position="334"/>
    </location>
</feature>
<reference evidence="3" key="1">
    <citation type="submission" date="2012-11" db="EMBL/GenBank/DDBJ databases">
        <authorList>
            <person name="Lucero-Rivera Y.E."/>
            <person name="Tovar-Ramirez D."/>
        </authorList>
    </citation>
    <scope>NUCLEOTIDE SEQUENCE [LARGE SCALE GENOMIC DNA]</scope>
    <source>
        <strain evidence="3">Araruama</strain>
    </source>
</reference>
<dbReference type="InterPro" id="IPR013320">
    <property type="entry name" value="ConA-like_dom_sf"/>
</dbReference>
<dbReference type="EMBL" id="ATBP01000097">
    <property type="protein sequence ID" value="ETR72967.1"/>
    <property type="molecule type" value="Genomic_DNA"/>
</dbReference>
<evidence type="ECO:0000256" key="1">
    <source>
        <dbReference type="SAM" id="SignalP"/>
    </source>
</evidence>
<gene>
    <name evidence="2" type="ORF">OMM_01297</name>
</gene>
<protein>
    <recommendedName>
        <fullName evidence="4">LamG-like jellyroll fold domain-containing protein</fullName>
    </recommendedName>
</protein>
<dbReference type="Pfam" id="PF13385">
    <property type="entry name" value="Laminin_G_3"/>
    <property type="match status" value="1"/>
</dbReference>
<feature type="signal peptide" evidence="1">
    <location>
        <begin position="1"/>
        <end position="21"/>
    </location>
</feature>
<sequence>MIKKIFISLTLLTFLFSSVHAELNKGLVAHYPFNGNVRDESANSNDGVIHGATLSSDRFNNKNSAYRFDGNDYISVSTNHTNLPLDDFTVSVWCKLIKHNDWDVIIEKVDKNGMNDFLIGFIQKKLVIEFEDDDVWEGGDSDNIIIDDFNNYIDKWFHFVYSYTDNNVNFYINGKLVKKHTTNKDYSNDDGVIIIGADIDASYPTVTADYFDGSIDDIRIYNRALSINEIQNLFIENQCNINDSDNDGVIDLWDQCPDTVLNSYVNRNGCPANDNSVVSGRISIKGQPLTHGNATLFQSGEIFQKSDIDENGNFKFDRIAEDKPINIMIRKPIE</sequence>
<dbReference type="SUPFAM" id="SSF49899">
    <property type="entry name" value="Concanavalin A-like lectins/glucanases"/>
    <property type="match status" value="1"/>
</dbReference>
<dbReference type="AlphaFoldDB" id="A0A1V1PDK3"/>
<organism evidence="2 3">
    <name type="scientific">Candidatus Magnetoglobus multicellularis str. Araruama</name>
    <dbReference type="NCBI Taxonomy" id="890399"/>
    <lineage>
        <taxon>Bacteria</taxon>
        <taxon>Pseudomonadati</taxon>
        <taxon>Thermodesulfobacteriota</taxon>
        <taxon>Desulfobacteria</taxon>
        <taxon>Desulfobacterales</taxon>
        <taxon>Desulfobacteraceae</taxon>
        <taxon>Candidatus Magnetoglobus</taxon>
    </lineage>
</organism>
<dbReference type="Proteomes" id="UP000189670">
    <property type="component" value="Unassembled WGS sequence"/>
</dbReference>
<comment type="caution">
    <text evidence="2">The sequence shown here is derived from an EMBL/GenBank/DDBJ whole genome shotgun (WGS) entry which is preliminary data.</text>
</comment>